<sequence>MMFFLAVNGVAYSCAGAMILAGDRHFAFSSLNSCKKPAVFALLLIHIRVSIDTYNDTKLMLHCCVKGQNRHVHEPAKHVQAVIDRKRVEGEVDDLTTGLAKNKAKQSVHVLASGDRDDKDIDIS</sequence>
<comment type="caution">
    <text evidence="1">The sequence shown here is derived from an EMBL/GenBank/DDBJ whole genome shotgun (WGS) entry which is preliminary data.</text>
</comment>
<dbReference type="EMBL" id="ML993970">
    <property type="protein sequence ID" value="KAF2201568.1"/>
    <property type="molecule type" value="Genomic_DNA"/>
</dbReference>
<dbReference type="Proteomes" id="UP000799536">
    <property type="component" value="Unassembled WGS sequence"/>
</dbReference>
<evidence type="ECO:0000313" key="1">
    <source>
        <dbReference type="EMBL" id="KAF2201568.1"/>
    </source>
</evidence>
<dbReference type="AlphaFoldDB" id="A0A9P4JS46"/>
<evidence type="ECO:0000313" key="2">
    <source>
        <dbReference type="Proteomes" id="UP000799536"/>
    </source>
</evidence>
<name>A0A9P4JS46_9PLEO</name>
<protein>
    <submittedName>
        <fullName evidence="1">Uncharacterized protein</fullName>
    </submittedName>
</protein>
<proteinExistence type="predicted"/>
<accession>A0A9P4JS46</accession>
<reference evidence="1" key="1">
    <citation type="journal article" date="2020" name="Stud. Mycol.">
        <title>101 Dothideomycetes genomes: a test case for predicting lifestyles and emergence of pathogens.</title>
        <authorList>
            <person name="Haridas S."/>
            <person name="Albert R."/>
            <person name="Binder M."/>
            <person name="Bloem J."/>
            <person name="Labutti K."/>
            <person name="Salamov A."/>
            <person name="Andreopoulos B."/>
            <person name="Baker S."/>
            <person name="Barry K."/>
            <person name="Bills G."/>
            <person name="Bluhm B."/>
            <person name="Cannon C."/>
            <person name="Castanera R."/>
            <person name="Culley D."/>
            <person name="Daum C."/>
            <person name="Ezra D."/>
            <person name="Gonzalez J."/>
            <person name="Henrissat B."/>
            <person name="Kuo A."/>
            <person name="Liang C."/>
            <person name="Lipzen A."/>
            <person name="Lutzoni F."/>
            <person name="Magnuson J."/>
            <person name="Mondo S."/>
            <person name="Nolan M."/>
            <person name="Ohm R."/>
            <person name="Pangilinan J."/>
            <person name="Park H.-J."/>
            <person name="Ramirez L."/>
            <person name="Alfaro M."/>
            <person name="Sun H."/>
            <person name="Tritt A."/>
            <person name="Yoshinaga Y."/>
            <person name="Zwiers L.-H."/>
            <person name="Turgeon B."/>
            <person name="Goodwin S."/>
            <person name="Spatafora J."/>
            <person name="Crous P."/>
            <person name="Grigoriev I."/>
        </authorList>
    </citation>
    <scope>NUCLEOTIDE SEQUENCE</scope>
    <source>
        <strain evidence="1">ATCC 74209</strain>
    </source>
</reference>
<gene>
    <name evidence="1" type="ORF">GQ43DRAFT_31272</name>
</gene>
<keyword evidence="2" id="KW-1185">Reference proteome</keyword>
<organism evidence="1 2">
    <name type="scientific">Delitschia confertaspora ATCC 74209</name>
    <dbReference type="NCBI Taxonomy" id="1513339"/>
    <lineage>
        <taxon>Eukaryota</taxon>
        <taxon>Fungi</taxon>
        <taxon>Dikarya</taxon>
        <taxon>Ascomycota</taxon>
        <taxon>Pezizomycotina</taxon>
        <taxon>Dothideomycetes</taxon>
        <taxon>Pleosporomycetidae</taxon>
        <taxon>Pleosporales</taxon>
        <taxon>Delitschiaceae</taxon>
        <taxon>Delitschia</taxon>
    </lineage>
</organism>